<keyword evidence="4" id="KW-1185">Reference proteome</keyword>
<dbReference type="KEGG" id="tva:4775817"/>
<dbReference type="VEuPathDB" id="TrichDB:TVAG_016270"/>
<sequence>MAMNQDITQEFKGADLIRTYADYIDVMRSIYQLTDNNVESTFIKVKEILLNKYNLRTWEILNTVGRCLYFRYRYMKTYIKLYDLINRLENNKINFLYVEQIKGVISAIQNNKQIKDNFFRDYHELLKPKSLFNSIMNDDLETMIYIVNQPGFDINIKMKKFLFNIKMQFNLLEVCSYYGSEKCYLYLKQNYNFEPSDLSIAFSFLGGNPKIIHESLPLINSSNILQSVEYAIMSHNIDFFNYLNSNYPPQNICEIVANYYNLEAFLIAIDSGQISSFDKIILKFNIDDLLVYIFKKFKQSAVEKFNIIRAIRFYNIPKTIKYAIESGVSITIMDLNNVGALHLAAKYKLKEIAELLISHGLDINAKDNTGRTPLHYAAEESLDMVELLISRGADINATTHRSETALYLAQCSRKNDIVEFLISHGAK</sequence>
<protein>
    <recommendedName>
        <fullName evidence="2">DUF3447 domain-containing protein</fullName>
    </recommendedName>
</protein>
<evidence type="ECO:0000313" key="4">
    <source>
        <dbReference type="Proteomes" id="UP000001542"/>
    </source>
</evidence>
<dbReference type="eggNOG" id="KOG4412">
    <property type="taxonomic scope" value="Eukaryota"/>
</dbReference>
<dbReference type="Pfam" id="PF12796">
    <property type="entry name" value="Ank_2"/>
    <property type="match status" value="1"/>
</dbReference>
<dbReference type="PANTHER" id="PTHR24182">
    <property type="entry name" value="ANKYRIN REPEAT AND SOCS BOX CONTAINING 4"/>
    <property type="match status" value="1"/>
</dbReference>
<dbReference type="Proteomes" id="UP000001542">
    <property type="component" value="Unassembled WGS sequence"/>
</dbReference>
<dbReference type="SMR" id="A2DP97"/>
<feature type="repeat" description="ANK" evidence="1">
    <location>
        <begin position="369"/>
        <end position="400"/>
    </location>
</feature>
<dbReference type="InterPro" id="IPR002110">
    <property type="entry name" value="Ankyrin_rpt"/>
</dbReference>
<dbReference type="VEuPathDB" id="TrichDB:TVAGG3_0910350"/>
<dbReference type="Gene3D" id="1.25.40.20">
    <property type="entry name" value="Ankyrin repeat-containing domain"/>
    <property type="match status" value="1"/>
</dbReference>
<dbReference type="PROSITE" id="PS50088">
    <property type="entry name" value="ANK_REPEAT"/>
    <property type="match status" value="3"/>
</dbReference>
<name>A2DP97_TRIV3</name>
<organism evidence="3 4">
    <name type="scientific">Trichomonas vaginalis (strain ATCC PRA-98 / G3)</name>
    <dbReference type="NCBI Taxonomy" id="412133"/>
    <lineage>
        <taxon>Eukaryota</taxon>
        <taxon>Metamonada</taxon>
        <taxon>Parabasalia</taxon>
        <taxon>Trichomonadida</taxon>
        <taxon>Trichomonadidae</taxon>
        <taxon>Trichomonas</taxon>
    </lineage>
</organism>
<evidence type="ECO:0000313" key="3">
    <source>
        <dbReference type="EMBL" id="EAY17797.1"/>
    </source>
</evidence>
<reference evidence="3" key="2">
    <citation type="journal article" date="2007" name="Science">
        <title>Draft genome sequence of the sexually transmitted pathogen Trichomonas vaginalis.</title>
        <authorList>
            <person name="Carlton J.M."/>
            <person name="Hirt R.P."/>
            <person name="Silva J.C."/>
            <person name="Delcher A.L."/>
            <person name="Schatz M."/>
            <person name="Zhao Q."/>
            <person name="Wortman J.R."/>
            <person name="Bidwell S.L."/>
            <person name="Alsmark U.C.M."/>
            <person name="Besteiro S."/>
            <person name="Sicheritz-Ponten T."/>
            <person name="Noel C.J."/>
            <person name="Dacks J.B."/>
            <person name="Foster P.G."/>
            <person name="Simillion C."/>
            <person name="Van de Peer Y."/>
            <person name="Miranda-Saavedra D."/>
            <person name="Barton G.J."/>
            <person name="Westrop G.D."/>
            <person name="Mueller S."/>
            <person name="Dessi D."/>
            <person name="Fiori P.L."/>
            <person name="Ren Q."/>
            <person name="Paulsen I."/>
            <person name="Zhang H."/>
            <person name="Bastida-Corcuera F.D."/>
            <person name="Simoes-Barbosa A."/>
            <person name="Brown M.T."/>
            <person name="Hayes R.D."/>
            <person name="Mukherjee M."/>
            <person name="Okumura C.Y."/>
            <person name="Schneider R."/>
            <person name="Smith A.J."/>
            <person name="Vanacova S."/>
            <person name="Villalvazo M."/>
            <person name="Haas B.J."/>
            <person name="Pertea M."/>
            <person name="Feldblyum T.V."/>
            <person name="Utterback T.R."/>
            <person name="Shu C.L."/>
            <person name="Osoegawa K."/>
            <person name="de Jong P.J."/>
            <person name="Hrdy I."/>
            <person name="Horvathova L."/>
            <person name="Zubacova Z."/>
            <person name="Dolezal P."/>
            <person name="Malik S.B."/>
            <person name="Logsdon J.M. Jr."/>
            <person name="Henze K."/>
            <person name="Gupta A."/>
            <person name="Wang C.C."/>
            <person name="Dunne R.L."/>
            <person name="Upcroft J.A."/>
            <person name="Upcroft P."/>
            <person name="White O."/>
            <person name="Salzberg S.L."/>
            <person name="Tang P."/>
            <person name="Chiu C.-H."/>
            <person name="Lee Y.-S."/>
            <person name="Embley T.M."/>
            <person name="Coombs G.H."/>
            <person name="Mottram J.C."/>
            <person name="Tachezy J."/>
            <person name="Fraser-Liggett C.M."/>
            <person name="Johnson P.J."/>
        </authorList>
    </citation>
    <scope>NUCLEOTIDE SEQUENCE [LARGE SCALE GENOMIC DNA]</scope>
    <source>
        <strain evidence="3">G3</strain>
    </source>
</reference>
<dbReference type="EMBL" id="DS113226">
    <property type="protein sequence ID" value="EAY17797.1"/>
    <property type="molecule type" value="Genomic_DNA"/>
</dbReference>
<dbReference type="STRING" id="5722.A2DP97"/>
<accession>A2DP97</accession>
<dbReference type="Pfam" id="PF11929">
    <property type="entry name" value="DUF3447"/>
    <property type="match status" value="1"/>
</dbReference>
<evidence type="ECO:0000256" key="1">
    <source>
        <dbReference type="PROSITE-ProRule" id="PRU00023"/>
    </source>
</evidence>
<feature type="repeat" description="ANK" evidence="1">
    <location>
        <begin position="336"/>
        <end position="368"/>
    </location>
</feature>
<gene>
    <name evidence="3" type="ORF">TVAG_016270</name>
</gene>
<dbReference type="RefSeq" id="XP_001329932.1">
    <property type="nucleotide sequence ID" value="XM_001329897.1"/>
</dbReference>
<dbReference type="PRINTS" id="PR01415">
    <property type="entry name" value="ANKYRIN"/>
</dbReference>
<dbReference type="PANTHER" id="PTHR24182:SF13">
    <property type="entry name" value="LD18443P"/>
    <property type="match status" value="1"/>
</dbReference>
<dbReference type="InterPro" id="IPR036770">
    <property type="entry name" value="Ankyrin_rpt-contain_sf"/>
</dbReference>
<dbReference type="AlphaFoldDB" id="A2DP97"/>
<evidence type="ECO:0000259" key="2">
    <source>
        <dbReference type="Pfam" id="PF11929"/>
    </source>
</evidence>
<dbReference type="InParanoid" id="A2DP97"/>
<keyword evidence="1" id="KW-0040">ANK repeat</keyword>
<dbReference type="InterPro" id="IPR020683">
    <property type="entry name" value="DUF3447"/>
</dbReference>
<dbReference type="OrthoDB" id="1577640at2759"/>
<dbReference type="SMART" id="SM00248">
    <property type="entry name" value="ANK"/>
    <property type="match status" value="3"/>
</dbReference>
<dbReference type="SUPFAM" id="SSF48403">
    <property type="entry name" value="Ankyrin repeat"/>
    <property type="match status" value="1"/>
</dbReference>
<feature type="repeat" description="ANK" evidence="1">
    <location>
        <begin position="401"/>
        <end position="427"/>
    </location>
</feature>
<dbReference type="PROSITE" id="PS50297">
    <property type="entry name" value="ANK_REP_REGION"/>
    <property type="match status" value="3"/>
</dbReference>
<feature type="domain" description="DUF3447" evidence="2">
    <location>
        <begin position="196"/>
        <end position="267"/>
    </location>
</feature>
<proteinExistence type="predicted"/>
<reference evidence="3" key="1">
    <citation type="submission" date="2006-10" db="EMBL/GenBank/DDBJ databases">
        <authorList>
            <person name="Amadeo P."/>
            <person name="Zhao Q."/>
            <person name="Wortman J."/>
            <person name="Fraser-Liggett C."/>
            <person name="Carlton J."/>
        </authorList>
    </citation>
    <scope>NUCLEOTIDE SEQUENCE</scope>
    <source>
        <strain evidence="3">G3</strain>
    </source>
</reference>